<proteinExistence type="predicted"/>
<evidence type="ECO:0000259" key="1">
    <source>
        <dbReference type="Pfam" id="PF01872"/>
    </source>
</evidence>
<dbReference type="Proteomes" id="UP001596122">
    <property type="component" value="Unassembled WGS sequence"/>
</dbReference>
<gene>
    <name evidence="2" type="ORF">ACFPJ6_15485</name>
</gene>
<dbReference type="SUPFAM" id="SSF53597">
    <property type="entry name" value="Dihydrofolate reductase-like"/>
    <property type="match status" value="1"/>
</dbReference>
<dbReference type="InterPro" id="IPR002734">
    <property type="entry name" value="RibDG_C"/>
</dbReference>
<reference evidence="3" key="1">
    <citation type="journal article" date="2019" name="Int. J. Syst. Evol. Microbiol.">
        <title>The Global Catalogue of Microorganisms (GCM) 10K type strain sequencing project: providing services to taxonomists for standard genome sequencing and annotation.</title>
        <authorList>
            <consortium name="The Broad Institute Genomics Platform"/>
            <consortium name="The Broad Institute Genome Sequencing Center for Infectious Disease"/>
            <person name="Wu L."/>
            <person name="Ma J."/>
        </authorList>
    </citation>
    <scope>NUCLEOTIDE SEQUENCE [LARGE SCALE GENOMIC DNA]</scope>
    <source>
        <strain evidence="3">CCUG 43114</strain>
    </source>
</reference>
<organism evidence="2 3">
    <name type="scientific">Aquipuribacter nitratireducens</name>
    <dbReference type="NCBI Taxonomy" id="650104"/>
    <lineage>
        <taxon>Bacteria</taxon>
        <taxon>Bacillati</taxon>
        <taxon>Actinomycetota</taxon>
        <taxon>Actinomycetes</taxon>
        <taxon>Micrococcales</taxon>
        <taxon>Intrasporangiaceae</taxon>
        <taxon>Aquipuribacter</taxon>
    </lineage>
</organism>
<dbReference type="PANTHER" id="PTHR38011">
    <property type="entry name" value="DIHYDROFOLATE REDUCTASE FAMILY PROTEIN (AFU_ORTHOLOGUE AFUA_8G06820)"/>
    <property type="match status" value="1"/>
</dbReference>
<dbReference type="Pfam" id="PF01872">
    <property type="entry name" value="RibD_C"/>
    <property type="match status" value="1"/>
</dbReference>
<dbReference type="PANTHER" id="PTHR38011:SF11">
    <property type="entry name" value="2,5-DIAMINO-6-RIBOSYLAMINO-4(3H)-PYRIMIDINONE 5'-PHOSPHATE REDUCTASE"/>
    <property type="match status" value="1"/>
</dbReference>
<feature type="domain" description="Bacterial bifunctional deaminase-reductase C-terminal" evidence="1">
    <location>
        <begin position="5"/>
        <end position="173"/>
    </location>
</feature>
<dbReference type="InterPro" id="IPR024072">
    <property type="entry name" value="DHFR-like_dom_sf"/>
</dbReference>
<dbReference type="Gene3D" id="3.40.430.10">
    <property type="entry name" value="Dihydrofolate Reductase, subunit A"/>
    <property type="match status" value="1"/>
</dbReference>
<dbReference type="InterPro" id="IPR050765">
    <property type="entry name" value="Riboflavin_Biosynth_HTPR"/>
</dbReference>
<evidence type="ECO:0000313" key="2">
    <source>
        <dbReference type="EMBL" id="MFC5382170.1"/>
    </source>
</evidence>
<accession>A0ABW0GSF0</accession>
<name>A0ABW0GSF0_9MICO</name>
<protein>
    <submittedName>
        <fullName evidence="2">Dihydrofolate reductase family protein</fullName>
    </submittedName>
</protein>
<dbReference type="EMBL" id="JBHSLD010000014">
    <property type="protein sequence ID" value="MFC5382170.1"/>
    <property type="molecule type" value="Genomic_DNA"/>
</dbReference>
<comment type="caution">
    <text evidence="2">The sequence shown here is derived from an EMBL/GenBank/DDBJ whole genome shotgun (WGS) entry which is preliminary data.</text>
</comment>
<dbReference type="RefSeq" id="WP_340269684.1">
    <property type="nucleotide sequence ID" value="NZ_JBBEOG010000005.1"/>
</dbReference>
<evidence type="ECO:0000313" key="3">
    <source>
        <dbReference type="Proteomes" id="UP001596122"/>
    </source>
</evidence>
<sequence>MAIKVHEFTTVDGCVGTPMWTATFPFTDGMERALGAVTGTCGAILLGRRTYEMFAPAWSVRTVEDDPGAPFFNDTPKHVVSSTLQDPSWGPVFVLGGYEADRIAALRDSTEGDVYVSGSVQLVRAMLADGLVDELHLVQYPVALGEGPYLFPEGAPRTPMELLGAEDFGNGVVHLRYRPLPPE</sequence>
<keyword evidence="3" id="KW-1185">Reference proteome</keyword>